<feature type="domain" description="DUF835" evidence="2">
    <location>
        <begin position="218"/>
        <end position="346"/>
    </location>
</feature>
<evidence type="ECO:0000256" key="1">
    <source>
        <dbReference type="SAM" id="Phobius"/>
    </source>
</evidence>
<dbReference type="PANTHER" id="PTHR33531:SF7">
    <property type="entry name" value="HYPOTHETICAL MEMBRANE PROTEIN, CONSERVED"/>
    <property type="match status" value="1"/>
</dbReference>
<feature type="transmembrane region" description="Helical" evidence="1">
    <location>
        <begin position="60"/>
        <end position="78"/>
    </location>
</feature>
<feature type="transmembrane region" description="Helical" evidence="1">
    <location>
        <begin position="35"/>
        <end position="54"/>
    </location>
</feature>
<dbReference type="Pfam" id="PF05763">
    <property type="entry name" value="DUF835"/>
    <property type="match status" value="1"/>
</dbReference>
<sequence length="351" mass="39188">MIHPLEVSIIGTFVIRIGAVLLFLYAYYKSRRKSALFFALSWLSAIPTATFELINIKIENALVSLAFALFNLGIFSMLKEEGNVPIPKAGVIVQPLVIALFGIGESIIERNPEDGYIFGGLLTVILGAIVAETLSPYYGRDGKGLGIILMISGVASAVYPRVVSSPQLLTIGQIAALAVGASLFYFYYKIVSSPRFIKNETVEVAEFPELEGVLIISPEEFKEIKAQLENYPVLAFLRNLKPSEKWNFLFFTTLDNINMPNAVHPTDLYKIADMVNRYIFEMKRSNLRGIVVIEGLEYLRIYNGFPSIAKMLSAVRDYVVSNNGALIVVADKNAWDEREWNTLRRVLGIEE</sequence>
<feature type="transmembrane region" description="Helical" evidence="1">
    <location>
        <begin position="116"/>
        <end position="138"/>
    </location>
</feature>
<dbReference type="Proteomes" id="UP000015502">
    <property type="component" value="Chromosome"/>
</dbReference>
<dbReference type="GeneID" id="16550238"/>
<protein>
    <recommendedName>
        <fullName evidence="2">DUF835 domain-containing protein</fullName>
    </recommendedName>
</protein>
<feature type="transmembrane region" description="Helical" evidence="1">
    <location>
        <begin position="6"/>
        <end position="28"/>
    </location>
</feature>
<name>H3ZPA7_THELN</name>
<reference evidence="3 4" key="1">
    <citation type="journal article" date="2012" name="J. Bacteriol.">
        <title>Genome sequence of the model hyperthermophilic archaeon Thermococcus litoralis NS-C.</title>
        <authorList>
            <person name="Gardner A.F."/>
            <person name="Kumar S."/>
            <person name="Perler F.B."/>
        </authorList>
    </citation>
    <scope>NUCLEOTIDE SEQUENCE [LARGE SCALE GENOMIC DNA]</scope>
    <source>
        <strain evidence="4">ATCC 51850 / DSM 5473 / JCM 8560 / NS-C</strain>
    </source>
</reference>
<dbReference type="AlphaFoldDB" id="H3ZPA7"/>
<dbReference type="HOGENOM" id="CLU_063611_0_0_2"/>
<feature type="transmembrane region" description="Helical" evidence="1">
    <location>
        <begin position="168"/>
        <end position="188"/>
    </location>
</feature>
<keyword evidence="4" id="KW-1185">Reference proteome</keyword>
<evidence type="ECO:0000313" key="4">
    <source>
        <dbReference type="Proteomes" id="UP000015502"/>
    </source>
</evidence>
<dbReference type="RefSeq" id="WP_004068826.1">
    <property type="nucleotide sequence ID" value="NC_022084.1"/>
</dbReference>
<accession>H3ZPA7</accession>
<organism evidence="3 4">
    <name type="scientific">Thermococcus litoralis (strain ATCC 51850 / DSM 5473 / JCM 8560 / NS-C)</name>
    <dbReference type="NCBI Taxonomy" id="523849"/>
    <lineage>
        <taxon>Archaea</taxon>
        <taxon>Methanobacteriati</taxon>
        <taxon>Methanobacteriota</taxon>
        <taxon>Thermococci</taxon>
        <taxon>Thermococcales</taxon>
        <taxon>Thermococcaceae</taxon>
        <taxon>Thermococcus</taxon>
    </lineage>
</organism>
<feature type="transmembrane region" description="Helical" evidence="1">
    <location>
        <begin position="145"/>
        <end position="162"/>
    </location>
</feature>
<dbReference type="EMBL" id="CP006670">
    <property type="protein sequence ID" value="EHR78142.1"/>
    <property type="molecule type" value="Genomic_DNA"/>
</dbReference>
<dbReference type="PaxDb" id="523849-OCC_03778"/>
<dbReference type="InterPro" id="IPR008553">
    <property type="entry name" value="DUF835"/>
</dbReference>
<dbReference type="OrthoDB" id="86165at2157"/>
<dbReference type="STRING" id="523849.OCC_03778"/>
<keyword evidence="1" id="KW-0472">Membrane</keyword>
<evidence type="ECO:0000259" key="2">
    <source>
        <dbReference type="Pfam" id="PF05763"/>
    </source>
</evidence>
<dbReference type="PANTHER" id="PTHR33531">
    <property type="entry name" value="RUBRERYTHRIN SUBFAMILY"/>
    <property type="match status" value="1"/>
</dbReference>
<proteinExistence type="predicted"/>
<keyword evidence="1" id="KW-1133">Transmembrane helix</keyword>
<keyword evidence="1" id="KW-0812">Transmembrane</keyword>
<evidence type="ECO:0000313" key="3">
    <source>
        <dbReference type="EMBL" id="EHR78142.1"/>
    </source>
</evidence>
<feature type="transmembrane region" description="Helical" evidence="1">
    <location>
        <begin position="85"/>
        <end position="104"/>
    </location>
</feature>
<dbReference type="KEGG" id="tlt:OCC_03778"/>
<gene>
    <name evidence="3" type="ORF">OCC_03778</name>
</gene>